<dbReference type="KEGG" id="fli:Fleli_1496"/>
<dbReference type="InterPro" id="IPR003400">
    <property type="entry name" value="ExbD"/>
</dbReference>
<evidence type="ECO:0000256" key="6">
    <source>
        <dbReference type="ARBA" id="ARBA00023136"/>
    </source>
</evidence>
<evidence type="ECO:0000256" key="5">
    <source>
        <dbReference type="ARBA" id="ARBA00022989"/>
    </source>
</evidence>
<dbReference type="PATRIC" id="fig|880071.3.peg.1478"/>
<accession>I4AIY4</accession>
<comment type="subcellular location">
    <subcellularLocation>
        <location evidence="1">Cell membrane</location>
        <topology evidence="1">Single-pass membrane protein</topology>
    </subcellularLocation>
    <subcellularLocation>
        <location evidence="7">Cell membrane</location>
        <topology evidence="7">Single-pass type II membrane protein</topology>
    </subcellularLocation>
</comment>
<dbReference type="RefSeq" id="WP_014797376.1">
    <property type="nucleotide sequence ID" value="NC_018018.1"/>
</dbReference>
<gene>
    <name evidence="8" type="ordered locus">Fleli_1496</name>
</gene>
<evidence type="ECO:0000256" key="4">
    <source>
        <dbReference type="ARBA" id="ARBA00022692"/>
    </source>
</evidence>
<keyword evidence="7" id="KW-0813">Transport</keyword>
<sequence length="152" mass="17143">MPFKKKAKPNPEIPTSALPDIIFMLLFFFMVSTVMRETTLKVNVLLPQANQVQKMEKANLVANIYVGKPKEADQFGTAPRIQVNDVFITLEQIQQFAIESIANVPEVDKNRFRVAIKGDVGLDMGVVIDIREELRETEALKIYYAASKGEVE</sequence>
<keyword evidence="9" id="KW-1185">Reference proteome</keyword>
<keyword evidence="3" id="KW-1003">Cell membrane</keyword>
<keyword evidence="4 7" id="KW-0812">Transmembrane</keyword>
<protein>
    <submittedName>
        <fullName evidence="8">Biopolymer transport protein</fullName>
    </submittedName>
</protein>
<proteinExistence type="inferred from homology"/>
<evidence type="ECO:0000256" key="2">
    <source>
        <dbReference type="ARBA" id="ARBA00005811"/>
    </source>
</evidence>
<dbReference type="GO" id="GO:0005886">
    <property type="term" value="C:plasma membrane"/>
    <property type="evidence" value="ECO:0007669"/>
    <property type="project" value="UniProtKB-SubCell"/>
</dbReference>
<dbReference type="GO" id="GO:0022857">
    <property type="term" value="F:transmembrane transporter activity"/>
    <property type="evidence" value="ECO:0007669"/>
    <property type="project" value="InterPro"/>
</dbReference>
<reference evidence="9" key="1">
    <citation type="submission" date="2012-06" db="EMBL/GenBank/DDBJ databases">
        <title>The complete genome of Flexibacter litoralis DSM 6794.</title>
        <authorList>
            <person name="Lucas S."/>
            <person name="Copeland A."/>
            <person name="Lapidus A."/>
            <person name="Glavina del Rio T."/>
            <person name="Dalin E."/>
            <person name="Tice H."/>
            <person name="Bruce D."/>
            <person name="Goodwin L."/>
            <person name="Pitluck S."/>
            <person name="Peters L."/>
            <person name="Ovchinnikova G."/>
            <person name="Lu M."/>
            <person name="Kyrpides N."/>
            <person name="Mavromatis K."/>
            <person name="Ivanova N."/>
            <person name="Brettin T."/>
            <person name="Detter J.C."/>
            <person name="Han C."/>
            <person name="Larimer F."/>
            <person name="Land M."/>
            <person name="Hauser L."/>
            <person name="Markowitz V."/>
            <person name="Cheng J.-F."/>
            <person name="Hugenholtz P."/>
            <person name="Woyke T."/>
            <person name="Wu D."/>
            <person name="Spring S."/>
            <person name="Lang E."/>
            <person name="Kopitz M."/>
            <person name="Brambilla E."/>
            <person name="Klenk H.-P."/>
            <person name="Eisen J.A."/>
        </authorList>
    </citation>
    <scope>NUCLEOTIDE SEQUENCE [LARGE SCALE GENOMIC DNA]</scope>
    <source>
        <strain evidence="9">ATCC 23117 / DSM 6794 / NBRC 15988 / NCIMB 1366 / Sio-4</strain>
    </source>
</reference>
<evidence type="ECO:0000256" key="7">
    <source>
        <dbReference type="RuleBase" id="RU003879"/>
    </source>
</evidence>
<dbReference type="Proteomes" id="UP000006054">
    <property type="component" value="Chromosome"/>
</dbReference>
<dbReference type="eggNOG" id="COG0848">
    <property type="taxonomic scope" value="Bacteria"/>
</dbReference>
<dbReference type="STRING" id="880071.Fleli_1496"/>
<evidence type="ECO:0000256" key="3">
    <source>
        <dbReference type="ARBA" id="ARBA00022475"/>
    </source>
</evidence>
<dbReference type="EMBL" id="CP003345">
    <property type="protein sequence ID" value="AFM03919.1"/>
    <property type="molecule type" value="Genomic_DNA"/>
</dbReference>
<keyword evidence="5" id="KW-1133">Transmembrane helix</keyword>
<dbReference type="HOGENOM" id="CLU_139779_0_0_10"/>
<evidence type="ECO:0000256" key="1">
    <source>
        <dbReference type="ARBA" id="ARBA00004162"/>
    </source>
</evidence>
<organism evidence="8 9">
    <name type="scientific">Bernardetia litoralis (strain ATCC 23117 / DSM 6794 / NBRC 15988 / NCIMB 1366 / Fx l1 / Sio-4)</name>
    <name type="common">Flexibacter litoralis</name>
    <dbReference type="NCBI Taxonomy" id="880071"/>
    <lineage>
        <taxon>Bacteria</taxon>
        <taxon>Pseudomonadati</taxon>
        <taxon>Bacteroidota</taxon>
        <taxon>Cytophagia</taxon>
        <taxon>Cytophagales</taxon>
        <taxon>Bernardetiaceae</taxon>
        <taxon>Bernardetia</taxon>
    </lineage>
</organism>
<dbReference type="AlphaFoldDB" id="I4AIY4"/>
<dbReference type="OrthoDB" id="9810103at2"/>
<dbReference type="Pfam" id="PF02472">
    <property type="entry name" value="ExbD"/>
    <property type="match status" value="1"/>
</dbReference>
<comment type="similarity">
    <text evidence="2 7">Belongs to the ExbD/TolR family.</text>
</comment>
<dbReference type="GO" id="GO:0015031">
    <property type="term" value="P:protein transport"/>
    <property type="evidence" value="ECO:0007669"/>
    <property type="project" value="UniProtKB-KW"/>
</dbReference>
<name>I4AIY4_BERLS</name>
<keyword evidence="6" id="KW-0472">Membrane</keyword>
<keyword evidence="7" id="KW-0653">Protein transport</keyword>
<evidence type="ECO:0000313" key="8">
    <source>
        <dbReference type="EMBL" id="AFM03919.1"/>
    </source>
</evidence>
<evidence type="ECO:0000313" key="9">
    <source>
        <dbReference type="Proteomes" id="UP000006054"/>
    </source>
</evidence>